<dbReference type="OrthoDB" id="7947478at2"/>
<dbReference type="Proteomes" id="UP000380867">
    <property type="component" value="Unassembled WGS sequence"/>
</dbReference>
<name>A0A5M4FJE9_9ACTN</name>
<dbReference type="Pfam" id="PF11528">
    <property type="entry name" value="DUF3224"/>
    <property type="match status" value="1"/>
</dbReference>
<dbReference type="Gene3D" id="2.40.350.10">
    <property type="entry name" value="SO1590-like"/>
    <property type="match status" value="1"/>
</dbReference>
<dbReference type="RefSeq" id="WP_149688388.1">
    <property type="nucleotide sequence ID" value="NZ_SDPQ02000001.1"/>
</dbReference>
<proteinExistence type="predicted"/>
<organism evidence="1 2">
    <name type="scientific">Aeromicrobium ginsengisoli</name>
    <dbReference type="NCBI Taxonomy" id="363867"/>
    <lineage>
        <taxon>Bacteria</taxon>
        <taxon>Bacillati</taxon>
        <taxon>Actinomycetota</taxon>
        <taxon>Actinomycetes</taxon>
        <taxon>Propionibacteriales</taxon>
        <taxon>Nocardioidaceae</taxon>
        <taxon>Aeromicrobium</taxon>
    </lineage>
</organism>
<comment type="caution">
    <text evidence="1">The sequence shown here is derived from an EMBL/GenBank/DDBJ whole genome shotgun (WGS) entry which is preliminary data.</text>
</comment>
<keyword evidence="2" id="KW-1185">Reference proteome</keyword>
<protein>
    <submittedName>
        <fullName evidence="1">DUF3224 domain-containing protein</fullName>
    </submittedName>
</protein>
<dbReference type="AlphaFoldDB" id="A0A5M4FJE9"/>
<dbReference type="InterPro" id="IPR021607">
    <property type="entry name" value="DUF3224"/>
</dbReference>
<dbReference type="EMBL" id="SDPQ02000001">
    <property type="protein sequence ID" value="KAA1400294.1"/>
    <property type="molecule type" value="Genomic_DNA"/>
</dbReference>
<accession>A0A5M4FJE9</accession>
<evidence type="ECO:0000313" key="2">
    <source>
        <dbReference type="Proteomes" id="UP000380867"/>
    </source>
</evidence>
<gene>
    <name evidence="1" type="ORF">ESP70_006090</name>
</gene>
<dbReference type="InterPro" id="IPR023159">
    <property type="entry name" value="SO1590-like_sf"/>
</dbReference>
<sequence length="145" mass="15393">MSRAHTTSGRFTVTSWEEKVVVDIDGEGTEINGVTYPKRGFSRADTTYTYSGDIEGTSTVAYLISYNDGFAPVTGFELFEGTIDGHDGSLVLQHAGDHDAEAVRATLTIVEGMGTGGLEGMTGEATVELAGHSDDGYPITLTYDL</sequence>
<reference evidence="1" key="1">
    <citation type="submission" date="2019-09" db="EMBL/GenBank/DDBJ databases">
        <authorList>
            <person name="Li J."/>
        </authorList>
    </citation>
    <scope>NUCLEOTIDE SEQUENCE [LARGE SCALE GENOMIC DNA]</scope>
    <source>
        <strain evidence="1">JCM 14732</strain>
    </source>
</reference>
<evidence type="ECO:0000313" key="1">
    <source>
        <dbReference type="EMBL" id="KAA1400294.1"/>
    </source>
</evidence>
<dbReference type="SUPFAM" id="SSF159238">
    <property type="entry name" value="SO1590-like"/>
    <property type="match status" value="1"/>
</dbReference>